<sequence>MKQHTADVHANIYQSAIQASTHASGKEKKIMHQRGRGRENQIKTAPTEQSCSIPVRPASTGAEVDQEPGRAHDSAGWLYMSWTSVDGVLAVVVLPSLQPPSQDPATAGLPGILALSRRVCSARGAGGAAPADAARAQGRGRPQVPRGAVTDPRPRAP</sequence>
<evidence type="ECO:0000313" key="2">
    <source>
        <dbReference type="EMBL" id="RLN40264.1"/>
    </source>
</evidence>
<feature type="region of interest" description="Disordered" evidence="1">
    <location>
        <begin position="17"/>
        <end position="70"/>
    </location>
</feature>
<accession>A0A3L6TMZ9</accession>
<feature type="compositionally biased region" description="Low complexity" evidence="1">
    <location>
        <begin position="128"/>
        <end position="143"/>
    </location>
</feature>
<keyword evidence="3" id="KW-1185">Reference proteome</keyword>
<feature type="compositionally biased region" description="Polar residues" evidence="1">
    <location>
        <begin position="42"/>
        <end position="52"/>
    </location>
</feature>
<dbReference type="AlphaFoldDB" id="A0A3L6TMZ9"/>
<dbReference type="EMBL" id="PQIB02000001">
    <property type="protein sequence ID" value="RLN40264.1"/>
    <property type="molecule type" value="Genomic_DNA"/>
</dbReference>
<reference evidence="3" key="1">
    <citation type="journal article" date="2019" name="Nat. Commun.">
        <title>The genome of broomcorn millet.</title>
        <authorList>
            <person name="Zou C."/>
            <person name="Miki D."/>
            <person name="Li D."/>
            <person name="Tang Q."/>
            <person name="Xiao L."/>
            <person name="Rajput S."/>
            <person name="Deng P."/>
            <person name="Jia W."/>
            <person name="Huang R."/>
            <person name="Zhang M."/>
            <person name="Sun Y."/>
            <person name="Hu J."/>
            <person name="Fu X."/>
            <person name="Schnable P.S."/>
            <person name="Li F."/>
            <person name="Zhang H."/>
            <person name="Feng B."/>
            <person name="Zhu X."/>
            <person name="Liu R."/>
            <person name="Schnable J.C."/>
            <person name="Zhu J.-K."/>
            <person name="Zhang H."/>
        </authorList>
    </citation>
    <scope>NUCLEOTIDE SEQUENCE [LARGE SCALE GENOMIC DNA]</scope>
</reference>
<protein>
    <submittedName>
        <fullName evidence="2">Uncharacterized protein</fullName>
    </submittedName>
</protein>
<dbReference type="Proteomes" id="UP000275267">
    <property type="component" value="Unassembled WGS sequence"/>
</dbReference>
<feature type="region of interest" description="Disordered" evidence="1">
    <location>
        <begin position="121"/>
        <end position="157"/>
    </location>
</feature>
<feature type="compositionally biased region" description="Basic and acidic residues" evidence="1">
    <location>
        <begin position="24"/>
        <end position="41"/>
    </location>
</feature>
<evidence type="ECO:0000313" key="3">
    <source>
        <dbReference type="Proteomes" id="UP000275267"/>
    </source>
</evidence>
<gene>
    <name evidence="2" type="ORF">C2845_PM01G41680</name>
</gene>
<evidence type="ECO:0000256" key="1">
    <source>
        <dbReference type="SAM" id="MobiDB-lite"/>
    </source>
</evidence>
<name>A0A3L6TMZ9_PANMI</name>
<comment type="caution">
    <text evidence="2">The sequence shown here is derived from an EMBL/GenBank/DDBJ whole genome shotgun (WGS) entry which is preliminary data.</text>
</comment>
<organism evidence="2 3">
    <name type="scientific">Panicum miliaceum</name>
    <name type="common">Proso millet</name>
    <name type="synonym">Broomcorn millet</name>
    <dbReference type="NCBI Taxonomy" id="4540"/>
    <lineage>
        <taxon>Eukaryota</taxon>
        <taxon>Viridiplantae</taxon>
        <taxon>Streptophyta</taxon>
        <taxon>Embryophyta</taxon>
        <taxon>Tracheophyta</taxon>
        <taxon>Spermatophyta</taxon>
        <taxon>Magnoliopsida</taxon>
        <taxon>Liliopsida</taxon>
        <taxon>Poales</taxon>
        <taxon>Poaceae</taxon>
        <taxon>PACMAD clade</taxon>
        <taxon>Panicoideae</taxon>
        <taxon>Panicodae</taxon>
        <taxon>Paniceae</taxon>
        <taxon>Panicinae</taxon>
        <taxon>Panicum</taxon>
        <taxon>Panicum sect. Panicum</taxon>
    </lineage>
</organism>
<proteinExistence type="predicted"/>